<dbReference type="InterPro" id="IPR029063">
    <property type="entry name" value="SAM-dependent_MTases_sf"/>
</dbReference>
<dbReference type="GO" id="GO:0008168">
    <property type="term" value="F:methyltransferase activity"/>
    <property type="evidence" value="ECO:0007669"/>
    <property type="project" value="UniProtKB-KW"/>
</dbReference>
<comment type="similarity">
    <text evidence="1">Belongs to the MT-A70-like family.</text>
</comment>
<dbReference type="Proteomes" id="UP000595437">
    <property type="component" value="Chromosome 6"/>
</dbReference>
<dbReference type="InterPro" id="IPR007757">
    <property type="entry name" value="MT-A70-like"/>
</dbReference>
<name>A0A7T8HF45_CALRO</name>
<evidence type="ECO:0000256" key="1">
    <source>
        <dbReference type="PROSITE-ProRule" id="PRU00489"/>
    </source>
</evidence>
<keyword evidence="2" id="KW-0489">Methyltransferase</keyword>
<dbReference type="OrthoDB" id="61116at2759"/>
<evidence type="ECO:0000313" key="3">
    <source>
        <dbReference type="Proteomes" id="UP000595437"/>
    </source>
</evidence>
<keyword evidence="3" id="KW-1185">Reference proteome</keyword>
<dbReference type="SUPFAM" id="SSF53335">
    <property type="entry name" value="S-adenosyl-L-methionine-dependent methyltransferases"/>
    <property type="match status" value="1"/>
</dbReference>
<dbReference type="PANTHER" id="PTHR12829">
    <property type="entry name" value="N6-ADENOSINE-METHYLTRANSFERASE"/>
    <property type="match status" value="1"/>
</dbReference>
<organism evidence="2 3">
    <name type="scientific">Caligus rogercresseyi</name>
    <name type="common">Sea louse</name>
    <dbReference type="NCBI Taxonomy" id="217165"/>
    <lineage>
        <taxon>Eukaryota</taxon>
        <taxon>Metazoa</taxon>
        <taxon>Ecdysozoa</taxon>
        <taxon>Arthropoda</taxon>
        <taxon>Crustacea</taxon>
        <taxon>Multicrustacea</taxon>
        <taxon>Hexanauplia</taxon>
        <taxon>Copepoda</taxon>
        <taxon>Siphonostomatoida</taxon>
        <taxon>Caligidae</taxon>
        <taxon>Caligus</taxon>
    </lineage>
</organism>
<dbReference type="EMBL" id="CP045895">
    <property type="protein sequence ID" value="QQP48839.1"/>
    <property type="molecule type" value="Genomic_DNA"/>
</dbReference>
<proteinExistence type="inferred from homology"/>
<reference evidence="3" key="1">
    <citation type="submission" date="2021-01" db="EMBL/GenBank/DDBJ databases">
        <title>Caligus Genome Assembly.</title>
        <authorList>
            <person name="Gallardo-Escarate C."/>
        </authorList>
    </citation>
    <scope>NUCLEOTIDE SEQUENCE [LARGE SCALE GENOMIC DNA]</scope>
</reference>
<dbReference type="PROSITE" id="PS51143">
    <property type="entry name" value="MT_A70"/>
    <property type="match status" value="1"/>
</dbReference>
<dbReference type="PROSITE" id="PS00092">
    <property type="entry name" value="N6_MTASE"/>
    <property type="match status" value="1"/>
</dbReference>
<dbReference type="GO" id="GO:0003676">
    <property type="term" value="F:nucleic acid binding"/>
    <property type="evidence" value="ECO:0007669"/>
    <property type="project" value="InterPro"/>
</dbReference>
<gene>
    <name evidence="2" type="ORF">FKW44_009278</name>
</gene>
<dbReference type="GO" id="GO:0005634">
    <property type="term" value="C:nucleus"/>
    <property type="evidence" value="ECO:0007669"/>
    <property type="project" value="TreeGrafter"/>
</dbReference>
<keyword evidence="2" id="KW-0808">Transferase</keyword>
<sequence>MLNIFLLLGKEPFDVILCDPPWENKHVRRSGTYKSMDNINIFNSIPLDSLLSLNGILLVWCTSTSPRHQSETLEWIESSGLRLLGTLYWLKVTISGELVHEETKNRPSWELLYIASRLNDGRTELEPRVILSVPSAVHSHKPPLIEVLKDLGLPWRNGLEIFGRYLLPGWTTIGNQALKLQHIKYFKDISYTK</sequence>
<evidence type="ECO:0000313" key="2">
    <source>
        <dbReference type="EMBL" id="QQP48839.1"/>
    </source>
</evidence>
<protein>
    <submittedName>
        <fullName evidence="2">Methyltransferaselike protein 4like</fullName>
    </submittedName>
</protein>
<accession>A0A7T8HF45</accession>
<dbReference type="PANTHER" id="PTHR12829:SF4">
    <property type="entry name" value="N(6)-ADENINE-SPECIFIC METHYLTRANSFERASE METTL4"/>
    <property type="match status" value="1"/>
</dbReference>
<dbReference type="Pfam" id="PF05063">
    <property type="entry name" value="MT-A70"/>
    <property type="match status" value="1"/>
</dbReference>
<dbReference type="InterPro" id="IPR002052">
    <property type="entry name" value="DNA_methylase_N6_adenine_CS"/>
</dbReference>
<dbReference type="GO" id="GO:0032259">
    <property type="term" value="P:methylation"/>
    <property type="evidence" value="ECO:0007669"/>
    <property type="project" value="UniProtKB-KW"/>
</dbReference>
<dbReference type="AlphaFoldDB" id="A0A7T8HF45"/>